<dbReference type="Proteomes" id="UP001595978">
    <property type="component" value="Unassembled WGS sequence"/>
</dbReference>
<feature type="transmembrane region" description="Helical" evidence="1">
    <location>
        <begin position="60"/>
        <end position="77"/>
    </location>
</feature>
<feature type="transmembrane region" description="Helical" evidence="1">
    <location>
        <begin position="140"/>
        <end position="164"/>
    </location>
</feature>
<keyword evidence="1" id="KW-0812">Transmembrane</keyword>
<keyword evidence="1" id="KW-0472">Membrane</keyword>
<feature type="transmembrane region" description="Helical" evidence="1">
    <location>
        <begin position="84"/>
        <end position="102"/>
    </location>
</feature>
<feature type="transmembrane region" description="Helical" evidence="1">
    <location>
        <begin position="170"/>
        <end position="186"/>
    </location>
</feature>
<gene>
    <name evidence="2" type="ORF">ACFPOH_13655</name>
</gene>
<protein>
    <submittedName>
        <fullName evidence="2">Uncharacterized protein</fullName>
    </submittedName>
</protein>
<dbReference type="EMBL" id="JBHSNQ010000179">
    <property type="protein sequence ID" value="MFC5542751.1"/>
    <property type="molecule type" value="Genomic_DNA"/>
</dbReference>
<keyword evidence="3" id="KW-1185">Reference proteome</keyword>
<evidence type="ECO:0000256" key="1">
    <source>
        <dbReference type="SAM" id="Phobius"/>
    </source>
</evidence>
<evidence type="ECO:0000313" key="2">
    <source>
        <dbReference type="EMBL" id="MFC5542751.1"/>
    </source>
</evidence>
<keyword evidence="1" id="KW-1133">Transmembrane helix</keyword>
<evidence type="ECO:0000313" key="3">
    <source>
        <dbReference type="Proteomes" id="UP001595978"/>
    </source>
</evidence>
<reference evidence="3" key="1">
    <citation type="journal article" date="2019" name="Int. J. Syst. Evol. Microbiol.">
        <title>The Global Catalogue of Microorganisms (GCM) 10K type strain sequencing project: providing services to taxonomists for standard genome sequencing and annotation.</title>
        <authorList>
            <consortium name="The Broad Institute Genomics Platform"/>
            <consortium name="The Broad Institute Genome Sequencing Center for Infectious Disease"/>
            <person name="Wu L."/>
            <person name="Ma J."/>
        </authorList>
    </citation>
    <scope>NUCLEOTIDE SEQUENCE [LARGE SCALE GENOMIC DNA]</scope>
    <source>
        <strain evidence="3">CCUG 56331</strain>
    </source>
</reference>
<name>A0ABW0REL2_9BACL</name>
<organism evidence="2 3">
    <name type="scientific">Ureibacillus suwonensis</name>
    <dbReference type="NCBI Taxonomy" id="313007"/>
    <lineage>
        <taxon>Bacteria</taxon>
        <taxon>Bacillati</taxon>
        <taxon>Bacillota</taxon>
        <taxon>Bacilli</taxon>
        <taxon>Bacillales</taxon>
        <taxon>Caryophanaceae</taxon>
        <taxon>Ureibacillus</taxon>
    </lineage>
</organism>
<feature type="transmembrane region" description="Helical" evidence="1">
    <location>
        <begin position="20"/>
        <end position="40"/>
    </location>
</feature>
<feature type="transmembrane region" description="Helical" evidence="1">
    <location>
        <begin position="193"/>
        <end position="220"/>
    </location>
</feature>
<accession>A0ABW0REL2</accession>
<feature type="transmembrane region" description="Helical" evidence="1">
    <location>
        <begin position="114"/>
        <end position="133"/>
    </location>
</feature>
<sequence length="221" mass="24951">MREMLNKIREPEGISSSKKIGYTTLFCILGMMMGIISKILDTSAINELPYVLQVLDLGNFLSRLGVWLFFGVMISVYSKSPMRAALNVLMFFAGMVGSYYYYTVAVAGFFPKSYMMIWVALTILSPVLAFVCWYAKGKGLVPIILSSAIFMFMTSQTFVFGFWYFDLTHPLELLIWIATILVLYQSPGQIAKVVMIGMVLFIIVGSQVPLYYGLFVLLFLN</sequence>
<proteinExistence type="predicted"/>
<dbReference type="RefSeq" id="WP_390310184.1">
    <property type="nucleotide sequence ID" value="NZ_JBHSNQ010000179.1"/>
</dbReference>
<comment type="caution">
    <text evidence="2">The sequence shown here is derived from an EMBL/GenBank/DDBJ whole genome shotgun (WGS) entry which is preliminary data.</text>
</comment>